<dbReference type="SUPFAM" id="SSF52242">
    <property type="entry name" value="Cobalamin (vitamin B12)-binding domain"/>
    <property type="match status" value="1"/>
</dbReference>
<organism evidence="8 9">
    <name type="scientific">Longibacter salinarum</name>
    <dbReference type="NCBI Taxonomy" id="1850348"/>
    <lineage>
        <taxon>Bacteria</taxon>
        <taxon>Pseudomonadati</taxon>
        <taxon>Rhodothermota</taxon>
        <taxon>Rhodothermia</taxon>
        <taxon>Rhodothermales</taxon>
        <taxon>Salisaetaceae</taxon>
        <taxon>Longibacter</taxon>
    </lineage>
</organism>
<feature type="domain" description="Methylmalonyl-CoA mutase alpha/beta chain catalytic" evidence="7">
    <location>
        <begin position="53"/>
        <end position="549"/>
    </location>
</feature>
<keyword evidence="9" id="KW-1185">Reference proteome</keyword>
<dbReference type="Gene3D" id="3.20.20.240">
    <property type="entry name" value="Methylmalonyl-CoA mutase"/>
    <property type="match status" value="1"/>
</dbReference>
<evidence type="ECO:0000259" key="7">
    <source>
        <dbReference type="Pfam" id="PF01642"/>
    </source>
</evidence>
<protein>
    <submittedName>
        <fullName evidence="8">Methylmalonyl-CoA mutase</fullName>
    </submittedName>
</protein>
<proteinExistence type="inferred from homology"/>
<evidence type="ECO:0000313" key="8">
    <source>
        <dbReference type="EMBL" id="PEN15114.1"/>
    </source>
</evidence>
<comment type="cofactor">
    <cofactor evidence="1">
        <name>adenosylcob(III)alamin</name>
        <dbReference type="ChEBI" id="CHEBI:18408"/>
    </cofactor>
</comment>
<keyword evidence="4" id="KW-0413">Isomerase</keyword>
<accession>A0A2A8D2L6</accession>
<comment type="caution">
    <text evidence="8">The sequence shown here is derived from an EMBL/GenBank/DDBJ whole genome shotgun (WGS) entry which is preliminary data.</text>
</comment>
<evidence type="ECO:0000256" key="2">
    <source>
        <dbReference type="ARBA" id="ARBA00008465"/>
    </source>
</evidence>
<evidence type="ECO:0000256" key="5">
    <source>
        <dbReference type="ARBA" id="ARBA00023285"/>
    </source>
</evidence>
<gene>
    <name evidence="8" type="ORF">CRI94_02160</name>
</gene>
<evidence type="ECO:0000256" key="6">
    <source>
        <dbReference type="SAM" id="MobiDB-lite"/>
    </source>
</evidence>
<evidence type="ECO:0000256" key="1">
    <source>
        <dbReference type="ARBA" id="ARBA00001922"/>
    </source>
</evidence>
<sequence length="717" mass="76464">MSTSLDDRSDVGTAQDLSFTKDFAPIPTQEWEERIRSDMRGKPLHRLNWVSVDGITLRPFYRQDDLRDFEHLADDPVALVQPAADEDEASASHPSAGNKWSIRQDITDADPSDAAQRIAAAVQGGADEIGLPLFAPPLLDSSAHMNRGIHVAGREDLSMLLDSIDLSQTGVHLAGGPVAAVLLPELMDQATSDGQPSELRGSVGFDPGGSLATGSITDPTVAFGLAAESVETGIEMRNMRTIMVDARPYHNAGASAVQELAFTLGALTETLDQLTERGVSADTAVDRLHFALPIDTSYFVEIGKLRALRFLATRVVNAFLDQSESNRTVQAADLFVQAHTSRRTQTVYGAYVNMLRGTTQAASAIIGGCDVLTVAPFDESLNGPNDFASRIARNTQLILRHESHLDQVADPGAGSYYVEAVTNAIIEEAWPLFQAIEKAGGMLEALASGTIAEQIAEVREKRRERVDQRKHVLVGTTHYPDVDEQHLSDVNKANHAIPDGLASAPDEGHGPEEHSPKAVPAVSGDDILEPIVEAMNNGASLRDVSAALAATPVGGGPGIRALPSIRLSEPFEQLRLRVEAYAERTGRTPTVLLAPYGPAGARSARANFARNYLGVAGFRIVEPISFDTADGAASAAIDDGADIVVACSSDDAYSDYVPALREALDEGESRSLLIVAGAPDGVSDNVRPAADHFVHLKAPLLDTLRSILRDLGIDATV</sequence>
<dbReference type="GO" id="GO:0046872">
    <property type="term" value="F:metal ion binding"/>
    <property type="evidence" value="ECO:0007669"/>
    <property type="project" value="InterPro"/>
</dbReference>
<dbReference type="InterPro" id="IPR036724">
    <property type="entry name" value="Cobalamin-bd_sf"/>
</dbReference>
<dbReference type="PANTHER" id="PTHR48101:SF1">
    <property type="entry name" value="METHYLMALONYL-COA MUTASE, LARGE SUBUNIT"/>
    <property type="match status" value="1"/>
</dbReference>
<feature type="compositionally biased region" description="Basic and acidic residues" evidence="6">
    <location>
        <begin position="506"/>
        <end position="516"/>
    </location>
</feature>
<dbReference type="GO" id="GO:0016866">
    <property type="term" value="F:intramolecular transferase activity"/>
    <property type="evidence" value="ECO:0007669"/>
    <property type="project" value="InterPro"/>
</dbReference>
<keyword evidence="3" id="KW-0846">Cobalamin</keyword>
<dbReference type="InterPro" id="IPR016176">
    <property type="entry name" value="Cbl-dep_enz_cat"/>
</dbReference>
<evidence type="ECO:0000256" key="3">
    <source>
        <dbReference type="ARBA" id="ARBA00022628"/>
    </source>
</evidence>
<evidence type="ECO:0000313" key="9">
    <source>
        <dbReference type="Proteomes" id="UP000220102"/>
    </source>
</evidence>
<comment type="similarity">
    <text evidence="2">Belongs to the methylmalonyl-CoA mutase family.</text>
</comment>
<keyword evidence="5" id="KW-0170">Cobalt</keyword>
<dbReference type="InterPro" id="IPR006099">
    <property type="entry name" value="MeMalonylCoA_mutase_a/b_cat"/>
</dbReference>
<dbReference type="RefSeq" id="WP_098074013.1">
    <property type="nucleotide sequence ID" value="NZ_PDEQ01000001.1"/>
</dbReference>
<dbReference type="Proteomes" id="UP000220102">
    <property type="component" value="Unassembled WGS sequence"/>
</dbReference>
<feature type="region of interest" description="Disordered" evidence="6">
    <location>
        <begin position="496"/>
        <end position="521"/>
    </location>
</feature>
<feature type="compositionally biased region" description="Basic and acidic residues" evidence="6">
    <location>
        <begin position="1"/>
        <end position="10"/>
    </location>
</feature>
<dbReference type="AlphaFoldDB" id="A0A2A8D2L6"/>
<dbReference type="SUPFAM" id="SSF51703">
    <property type="entry name" value="Cobalamin (vitamin B12)-dependent enzymes"/>
    <property type="match status" value="1"/>
</dbReference>
<dbReference type="Gene3D" id="3.40.50.280">
    <property type="entry name" value="Cobalamin-binding domain"/>
    <property type="match status" value="1"/>
</dbReference>
<evidence type="ECO:0000256" key="4">
    <source>
        <dbReference type="ARBA" id="ARBA00023235"/>
    </source>
</evidence>
<dbReference type="Pfam" id="PF01642">
    <property type="entry name" value="MM_CoA_mutase"/>
    <property type="match status" value="1"/>
</dbReference>
<dbReference type="PANTHER" id="PTHR48101">
    <property type="entry name" value="METHYLMALONYL-COA MUTASE, MITOCHONDRIAL-RELATED"/>
    <property type="match status" value="1"/>
</dbReference>
<dbReference type="GO" id="GO:0031419">
    <property type="term" value="F:cobalamin binding"/>
    <property type="evidence" value="ECO:0007669"/>
    <property type="project" value="UniProtKB-KW"/>
</dbReference>
<feature type="region of interest" description="Disordered" evidence="6">
    <location>
        <begin position="1"/>
        <end position="21"/>
    </location>
</feature>
<dbReference type="OrthoDB" id="9762378at2"/>
<name>A0A2A8D2L6_9BACT</name>
<reference evidence="8 9" key="1">
    <citation type="submission" date="2017-10" db="EMBL/GenBank/DDBJ databases">
        <title>Draft genome of Longibacter Salinarum.</title>
        <authorList>
            <person name="Goh K.M."/>
            <person name="Shamsir M.S."/>
            <person name="Lim S.W."/>
        </authorList>
    </citation>
    <scope>NUCLEOTIDE SEQUENCE [LARGE SCALE GENOMIC DNA]</scope>
    <source>
        <strain evidence="8 9">KCTC 52045</strain>
    </source>
</reference>
<dbReference type="EMBL" id="PDEQ01000001">
    <property type="protein sequence ID" value="PEN15114.1"/>
    <property type="molecule type" value="Genomic_DNA"/>
</dbReference>